<feature type="chain" id="PRO_5045505610" description="Lipoprotein" evidence="1">
    <location>
        <begin position="28"/>
        <end position="169"/>
    </location>
</feature>
<dbReference type="Proteomes" id="UP001197974">
    <property type="component" value="Chromosome"/>
</dbReference>
<name>A0ABY9JV94_9BACI</name>
<keyword evidence="1" id="KW-0732">Signal</keyword>
<organism evidence="2 3">
    <name type="scientific">Bacillus carboniphilus</name>
    <dbReference type="NCBI Taxonomy" id="86663"/>
    <lineage>
        <taxon>Bacteria</taxon>
        <taxon>Bacillati</taxon>
        <taxon>Bacillota</taxon>
        <taxon>Bacilli</taxon>
        <taxon>Bacillales</taxon>
        <taxon>Bacillaceae</taxon>
        <taxon>Bacillus</taxon>
    </lineage>
</organism>
<reference evidence="2 3" key="1">
    <citation type="submission" date="2023-06" db="EMBL/GenBank/DDBJ databases">
        <title>Five Gram-positive bacteria isolated from mangrove sediments in Shenzhen, Guangdong, China.</title>
        <authorList>
            <person name="Yu S."/>
            <person name="Zheng W."/>
            <person name="Huang Y."/>
        </authorList>
    </citation>
    <scope>NUCLEOTIDE SEQUENCE [LARGE SCALE GENOMIC DNA]</scope>
    <source>
        <strain evidence="2 3">SaN35-3</strain>
    </source>
</reference>
<dbReference type="RefSeq" id="WP_226542749.1">
    <property type="nucleotide sequence ID" value="NZ_CP129013.1"/>
</dbReference>
<feature type="signal peptide" evidence="1">
    <location>
        <begin position="1"/>
        <end position="27"/>
    </location>
</feature>
<evidence type="ECO:0000256" key="1">
    <source>
        <dbReference type="SAM" id="SignalP"/>
    </source>
</evidence>
<sequence length="169" mass="19728">MYVKKTIIFSMIVALILLTVGCSSDEANDENIQTIEAVLKTNFTGPDEEFKKIMEKENWVEDLRQYEENLYSDYFANDSFYLSYVSRYGSGLWYEPMQNNYQLKVNNIEFENTHSEEIIYNFTVDVEYQKEGSELSEVETVTGQANLNNEYKVENVVIEVNDLIRAISE</sequence>
<proteinExistence type="predicted"/>
<dbReference type="EMBL" id="CP129013">
    <property type="protein sequence ID" value="WLR42198.1"/>
    <property type="molecule type" value="Genomic_DNA"/>
</dbReference>
<evidence type="ECO:0000313" key="3">
    <source>
        <dbReference type="Proteomes" id="UP001197974"/>
    </source>
</evidence>
<evidence type="ECO:0008006" key="4">
    <source>
        <dbReference type="Google" id="ProtNLM"/>
    </source>
</evidence>
<accession>A0ABY9JV94</accession>
<dbReference type="PROSITE" id="PS51257">
    <property type="entry name" value="PROKAR_LIPOPROTEIN"/>
    <property type="match status" value="1"/>
</dbReference>
<evidence type="ECO:0000313" key="2">
    <source>
        <dbReference type="EMBL" id="WLR42198.1"/>
    </source>
</evidence>
<gene>
    <name evidence="2" type="ORF">LC087_15865</name>
</gene>
<protein>
    <recommendedName>
        <fullName evidence="4">Lipoprotein</fullName>
    </recommendedName>
</protein>
<keyword evidence="3" id="KW-1185">Reference proteome</keyword>